<comment type="caution">
    <text evidence="5">Lacks conserved residue(s) required for the propagation of feature annotation.</text>
</comment>
<dbReference type="NCBIfam" id="TIGR00576">
    <property type="entry name" value="dut"/>
    <property type="match status" value="1"/>
</dbReference>
<comment type="function">
    <text evidence="5">This enzyme is involved in nucleotide metabolism: it produces dUMP, the immediate precursor of thymidine nucleotides and it decreases the intracellular concentration of dUTP so that uracil cannot be incorporated into DNA.</text>
</comment>
<keyword evidence="2 5" id="KW-0378">Hydrolase</keyword>
<evidence type="ECO:0000313" key="7">
    <source>
        <dbReference type="EMBL" id="TYB33743.1"/>
    </source>
</evidence>
<comment type="similarity">
    <text evidence="1 5">Belongs to the dUTPase family.</text>
</comment>
<dbReference type="Pfam" id="PF00692">
    <property type="entry name" value="dUTPase"/>
    <property type="match status" value="1"/>
</dbReference>
<comment type="catalytic activity">
    <reaction evidence="4 5">
        <text>dUTP + H2O = dUMP + diphosphate + H(+)</text>
        <dbReference type="Rhea" id="RHEA:10248"/>
        <dbReference type="ChEBI" id="CHEBI:15377"/>
        <dbReference type="ChEBI" id="CHEBI:15378"/>
        <dbReference type="ChEBI" id="CHEBI:33019"/>
        <dbReference type="ChEBI" id="CHEBI:61555"/>
        <dbReference type="ChEBI" id="CHEBI:246422"/>
        <dbReference type="EC" id="3.6.1.23"/>
    </reaction>
</comment>
<comment type="pathway">
    <text evidence="5">Pyrimidine metabolism; dUMP biosynthesis; dUMP from dCTP (dUTP route): step 2/2.</text>
</comment>
<dbReference type="InterPro" id="IPR033704">
    <property type="entry name" value="dUTPase_trimeric"/>
</dbReference>
<keyword evidence="5" id="KW-0479">Metal-binding</keyword>
<dbReference type="GO" id="GO:0006226">
    <property type="term" value="P:dUMP biosynthetic process"/>
    <property type="evidence" value="ECO:0007669"/>
    <property type="project" value="UniProtKB-UniRule"/>
</dbReference>
<keyword evidence="5" id="KW-0460">Magnesium</keyword>
<accession>A0A5D0MPY5</accession>
<gene>
    <name evidence="5" type="primary">dut</name>
    <name evidence="7" type="ORF">FXF49_04875</name>
</gene>
<dbReference type="GO" id="GO:0004170">
    <property type="term" value="F:dUTP diphosphatase activity"/>
    <property type="evidence" value="ECO:0007669"/>
    <property type="project" value="UniProtKB-UniRule"/>
</dbReference>
<feature type="binding site" evidence="5">
    <location>
        <begin position="81"/>
        <end position="83"/>
    </location>
    <ligand>
        <name>substrate</name>
    </ligand>
</feature>
<name>A0A5D0MPY5_FLESI</name>
<dbReference type="CDD" id="cd07557">
    <property type="entry name" value="trimeric_dUTPase"/>
    <property type="match status" value="1"/>
</dbReference>
<feature type="domain" description="dUTPase-like" evidence="6">
    <location>
        <begin position="15"/>
        <end position="143"/>
    </location>
</feature>
<reference evidence="7 8" key="1">
    <citation type="submission" date="2019-08" db="EMBL/GenBank/DDBJ databases">
        <title>Genomic characterization of a novel candidate phylum (ARYD3) from a high temperature, high salinity tertiary oil reservoir in north central Oklahoma, USA.</title>
        <authorList>
            <person name="Youssef N.H."/>
            <person name="Yadav A."/>
            <person name="Elshahed M.S."/>
        </authorList>
    </citation>
    <scope>NUCLEOTIDE SEQUENCE [LARGE SCALE GENOMIC DNA]</scope>
    <source>
        <strain evidence="7">ARYD1</strain>
    </source>
</reference>
<feature type="binding site" evidence="5">
    <location>
        <begin position="64"/>
        <end position="66"/>
    </location>
    <ligand>
        <name>substrate</name>
    </ligand>
</feature>
<dbReference type="PANTHER" id="PTHR11241">
    <property type="entry name" value="DEOXYURIDINE 5'-TRIPHOSPHATE NUCLEOTIDOHYDROLASE"/>
    <property type="match status" value="1"/>
</dbReference>
<evidence type="ECO:0000256" key="3">
    <source>
        <dbReference type="ARBA" id="ARBA00023080"/>
    </source>
</evidence>
<comment type="cofactor">
    <cofactor evidence="5">
        <name>Mg(2+)</name>
        <dbReference type="ChEBI" id="CHEBI:18420"/>
    </cofactor>
</comment>
<evidence type="ECO:0000256" key="2">
    <source>
        <dbReference type="ARBA" id="ARBA00022801"/>
    </source>
</evidence>
<feature type="binding site" evidence="5">
    <location>
        <position position="77"/>
    </location>
    <ligand>
        <name>substrate</name>
    </ligand>
</feature>
<dbReference type="EMBL" id="VSIV01000109">
    <property type="protein sequence ID" value="TYB33743.1"/>
    <property type="molecule type" value="Genomic_DNA"/>
</dbReference>
<dbReference type="RefSeq" id="WP_303700795.1">
    <property type="nucleotide sequence ID" value="NZ_VSIV01000109.1"/>
</dbReference>
<dbReference type="GO" id="GO:0046081">
    <property type="term" value="P:dUTP catabolic process"/>
    <property type="evidence" value="ECO:0007669"/>
    <property type="project" value="InterPro"/>
</dbReference>
<dbReference type="Proteomes" id="UP000323337">
    <property type="component" value="Unassembled WGS sequence"/>
</dbReference>
<dbReference type="AlphaFoldDB" id="A0A5D0MPY5"/>
<dbReference type="InterPro" id="IPR036157">
    <property type="entry name" value="dUTPase-like_sf"/>
</dbReference>
<dbReference type="PANTHER" id="PTHR11241:SF0">
    <property type="entry name" value="DEOXYURIDINE 5'-TRIPHOSPHATE NUCLEOTIDOHYDROLASE"/>
    <property type="match status" value="1"/>
</dbReference>
<evidence type="ECO:0000256" key="5">
    <source>
        <dbReference type="HAMAP-Rule" id="MF_00116"/>
    </source>
</evidence>
<comment type="caution">
    <text evidence="7">The sequence shown here is derived from an EMBL/GenBank/DDBJ whole genome shotgun (WGS) entry which is preliminary data.</text>
</comment>
<keyword evidence="3 5" id="KW-0546">Nucleotide metabolism</keyword>
<dbReference type="NCBIfam" id="NF001862">
    <property type="entry name" value="PRK00601.1"/>
    <property type="match status" value="1"/>
</dbReference>
<evidence type="ECO:0000259" key="6">
    <source>
        <dbReference type="Pfam" id="PF00692"/>
    </source>
</evidence>
<dbReference type="Gene3D" id="2.70.40.10">
    <property type="match status" value="1"/>
</dbReference>
<dbReference type="InterPro" id="IPR029054">
    <property type="entry name" value="dUTPase-like"/>
</dbReference>
<dbReference type="UniPathway" id="UPA00610">
    <property type="reaction ID" value="UER00666"/>
</dbReference>
<dbReference type="SUPFAM" id="SSF51283">
    <property type="entry name" value="dUTPase-like"/>
    <property type="match status" value="1"/>
</dbReference>
<evidence type="ECO:0000256" key="4">
    <source>
        <dbReference type="ARBA" id="ARBA00047686"/>
    </source>
</evidence>
<sequence length="144" mass="15581">MKRIDVKIQKTNDSRVPVYKTEESAGADLFAAEAGVVEAGKIKLVKTGVCFSIPEGYEAQIRPRSGLALKKGVTILNTPGTIDSDYRGEVGVILVNFGDNDFVFNTGDRIAQVVFSKVYRAEFILSDKLDTTDRGSGGFGHTGF</sequence>
<evidence type="ECO:0000313" key="8">
    <source>
        <dbReference type="Proteomes" id="UP000323337"/>
    </source>
</evidence>
<evidence type="ECO:0000256" key="1">
    <source>
        <dbReference type="ARBA" id="ARBA00006581"/>
    </source>
</evidence>
<proteinExistence type="inferred from homology"/>
<dbReference type="EC" id="3.6.1.23" evidence="5"/>
<protein>
    <recommendedName>
        <fullName evidence="5">Deoxyuridine 5'-triphosphate nucleotidohydrolase</fullName>
        <shortName evidence="5">dUTPase</shortName>
        <ecNumber evidence="5">3.6.1.23</ecNumber>
    </recommendedName>
    <alternativeName>
        <fullName evidence="5">dUTP pyrophosphatase</fullName>
    </alternativeName>
</protein>
<organism evidence="7 8">
    <name type="scientific">Flexistipes sinusarabici</name>
    <dbReference type="NCBI Taxonomy" id="2352"/>
    <lineage>
        <taxon>Bacteria</taxon>
        <taxon>Pseudomonadati</taxon>
        <taxon>Deferribacterota</taxon>
        <taxon>Deferribacteres</taxon>
        <taxon>Deferribacterales</taxon>
        <taxon>Flexistipitaceae</taxon>
        <taxon>Flexistipes</taxon>
    </lineage>
</organism>
<dbReference type="InterPro" id="IPR008181">
    <property type="entry name" value="dUTPase"/>
</dbReference>
<dbReference type="GO" id="GO:0000287">
    <property type="term" value="F:magnesium ion binding"/>
    <property type="evidence" value="ECO:0007669"/>
    <property type="project" value="UniProtKB-UniRule"/>
</dbReference>
<dbReference type="HAMAP" id="MF_00116">
    <property type="entry name" value="dUTPase_bact"/>
    <property type="match status" value="1"/>
</dbReference>